<evidence type="ECO:0000313" key="3">
    <source>
        <dbReference type="EMBL" id="GEO94891.1"/>
    </source>
</evidence>
<accession>A0A512IB20</accession>
<keyword evidence="4" id="KW-1185">Reference proteome</keyword>
<evidence type="ECO:0000256" key="1">
    <source>
        <dbReference type="SAM" id="Phobius"/>
    </source>
</evidence>
<keyword evidence="1" id="KW-1133">Transmembrane helix</keyword>
<comment type="caution">
    <text evidence="3">The sequence shown here is derived from an EMBL/GenBank/DDBJ whole genome shotgun (WGS) entry which is preliminary data.</text>
</comment>
<proteinExistence type="predicted"/>
<reference evidence="3 4" key="1">
    <citation type="submission" date="2019-07" db="EMBL/GenBank/DDBJ databases">
        <title>Whole genome shotgun sequence of Kocuria turfanensis NBRC 107627.</title>
        <authorList>
            <person name="Hosoyama A."/>
            <person name="Uohara A."/>
            <person name="Ohji S."/>
            <person name="Ichikawa N."/>
        </authorList>
    </citation>
    <scope>NUCLEOTIDE SEQUENCE [LARGE SCALE GENOMIC DNA]</scope>
    <source>
        <strain evidence="3 4">NBRC 107627</strain>
    </source>
</reference>
<dbReference type="Proteomes" id="UP000321103">
    <property type="component" value="Unassembled WGS sequence"/>
</dbReference>
<gene>
    <name evidence="3" type="ORF">KTU01_10140</name>
</gene>
<dbReference type="EMBL" id="BJZS01000029">
    <property type="protein sequence ID" value="GEO94891.1"/>
    <property type="molecule type" value="Genomic_DNA"/>
</dbReference>
<dbReference type="AlphaFoldDB" id="A0A512IB20"/>
<protein>
    <recommendedName>
        <fullName evidence="5">EamA domain-containing protein</fullName>
    </recommendedName>
</protein>
<feature type="chain" id="PRO_5039400199" description="EamA domain-containing protein" evidence="2">
    <location>
        <begin position="20"/>
        <end position="71"/>
    </location>
</feature>
<evidence type="ECO:0008006" key="5">
    <source>
        <dbReference type="Google" id="ProtNLM"/>
    </source>
</evidence>
<keyword evidence="1" id="KW-0472">Membrane</keyword>
<name>A0A512IB20_9MICC</name>
<organism evidence="3 4">
    <name type="scientific">Kocuria turfanensis</name>
    <dbReference type="NCBI Taxonomy" id="388357"/>
    <lineage>
        <taxon>Bacteria</taxon>
        <taxon>Bacillati</taxon>
        <taxon>Actinomycetota</taxon>
        <taxon>Actinomycetes</taxon>
        <taxon>Micrococcales</taxon>
        <taxon>Micrococcaceae</taxon>
        <taxon>Kocuria</taxon>
    </lineage>
</organism>
<feature type="signal peptide" evidence="2">
    <location>
        <begin position="1"/>
        <end position="19"/>
    </location>
</feature>
<feature type="transmembrane region" description="Helical" evidence="1">
    <location>
        <begin position="29"/>
        <end position="48"/>
    </location>
</feature>
<keyword evidence="2" id="KW-0732">Signal</keyword>
<sequence length="71" mass="6752">MQPLLLVTAVAGSAGLGLAAPMAGPAAVPTPGTFALMLGPVAAGALLVRAGLELTRPVPAAVARTPARAVA</sequence>
<keyword evidence="1" id="KW-0812">Transmembrane</keyword>
<evidence type="ECO:0000256" key="2">
    <source>
        <dbReference type="SAM" id="SignalP"/>
    </source>
</evidence>
<evidence type="ECO:0000313" key="4">
    <source>
        <dbReference type="Proteomes" id="UP000321103"/>
    </source>
</evidence>